<dbReference type="PANTHER" id="PTHR38776">
    <property type="entry name" value="MLTA-INTERACTING PROTEIN-RELATED"/>
    <property type="match status" value="1"/>
</dbReference>
<evidence type="ECO:0000256" key="4">
    <source>
        <dbReference type="ARBA" id="ARBA00023136"/>
    </source>
</evidence>
<gene>
    <name evidence="7" type="ORF">ACFODZ_09505</name>
</gene>
<sequence length="273" mass="30473">MNRIKHLWAVLLIACFCQCALAQSDRDVLVPLPSLNDFTDGDGWGFGLGLGVEYETAYEGSDEFEVEPDLAGGIQYRTGDNLFFFAGEAIGWRGLRNDTWLLQATLAFEEGREENDSDDGRLDGLGDTDESTELVFEVRKSLTDDWRYWFDGRLLAGDEGNFLLLGGGMRFGAQNDGSGSELGMGITFHDDDYANREFGITAEQALASGLAETELDGGYRSIGINYNYRHYVNEHWQIYAEAVYEHYGSDIKDSPIARSDYEAEVGIGFIYVF</sequence>
<accession>A0ABV7JCL8</accession>
<evidence type="ECO:0000313" key="8">
    <source>
        <dbReference type="Proteomes" id="UP001595533"/>
    </source>
</evidence>
<keyword evidence="3 6" id="KW-0732">Signal</keyword>
<dbReference type="Proteomes" id="UP001595533">
    <property type="component" value="Unassembled WGS sequence"/>
</dbReference>
<dbReference type="PANTHER" id="PTHR38776:SF1">
    <property type="entry name" value="MLTA-INTERACTING PROTEIN-RELATED"/>
    <property type="match status" value="1"/>
</dbReference>
<comment type="similarity">
    <text evidence="2">Belongs to the MipA/OmpV family.</text>
</comment>
<proteinExistence type="inferred from homology"/>
<evidence type="ECO:0000256" key="3">
    <source>
        <dbReference type="ARBA" id="ARBA00022729"/>
    </source>
</evidence>
<evidence type="ECO:0000256" key="2">
    <source>
        <dbReference type="ARBA" id="ARBA00005722"/>
    </source>
</evidence>
<dbReference type="RefSeq" id="WP_077411180.1">
    <property type="nucleotide sequence ID" value="NZ_JBHRTS010000004.1"/>
</dbReference>
<feature type="chain" id="PRO_5045966244" evidence="6">
    <location>
        <begin position="23"/>
        <end position="273"/>
    </location>
</feature>
<comment type="subcellular location">
    <subcellularLocation>
        <location evidence="1">Cell outer membrane</location>
    </subcellularLocation>
</comment>
<evidence type="ECO:0000256" key="6">
    <source>
        <dbReference type="SAM" id="SignalP"/>
    </source>
</evidence>
<organism evidence="7 8">
    <name type="scientific">Marinicella sediminis</name>
    <dbReference type="NCBI Taxonomy" id="1792834"/>
    <lineage>
        <taxon>Bacteria</taxon>
        <taxon>Pseudomonadati</taxon>
        <taxon>Pseudomonadota</taxon>
        <taxon>Gammaproteobacteria</taxon>
        <taxon>Lysobacterales</taxon>
        <taxon>Marinicellaceae</taxon>
        <taxon>Marinicella</taxon>
    </lineage>
</organism>
<keyword evidence="5" id="KW-0998">Cell outer membrane</keyword>
<dbReference type="InterPro" id="IPR010583">
    <property type="entry name" value="MipA"/>
</dbReference>
<reference evidence="8" key="1">
    <citation type="journal article" date="2019" name="Int. J. Syst. Evol. Microbiol.">
        <title>The Global Catalogue of Microorganisms (GCM) 10K type strain sequencing project: providing services to taxonomists for standard genome sequencing and annotation.</title>
        <authorList>
            <consortium name="The Broad Institute Genomics Platform"/>
            <consortium name="The Broad Institute Genome Sequencing Center for Infectious Disease"/>
            <person name="Wu L."/>
            <person name="Ma J."/>
        </authorList>
    </citation>
    <scope>NUCLEOTIDE SEQUENCE [LARGE SCALE GENOMIC DNA]</scope>
    <source>
        <strain evidence="8">KCTC 42953</strain>
    </source>
</reference>
<dbReference type="Pfam" id="PF06629">
    <property type="entry name" value="MipA"/>
    <property type="match status" value="1"/>
</dbReference>
<feature type="signal peptide" evidence="6">
    <location>
        <begin position="1"/>
        <end position="22"/>
    </location>
</feature>
<comment type="caution">
    <text evidence="7">The sequence shown here is derived from an EMBL/GenBank/DDBJ whole genome shotgun (WGS) entry which is preliminary data.</text>
</comment>
<protein>
    <submittedName>
        <fullName evidence="7">MipA/OmpV family protein</fullName>
    </submittedName>
</protein>
<evidence type="ECO:0000313" key="7">
    <source>
        <dbReference type="EMBL" id="MFC3194473.1"/>
    </source>
</evidence>
<evidence type="ECO:0000256" key="5">
    <source>
        <dbReference type="ARBA" id="ARBA00023237"/>
    </source>
</evidence>
<dbReference type="EMBL" id="JBHRTS010000004">
    <property type="protein sequence ID" value="MFC3194473.1"/>
    <property type="molecule type" value="Genomic_DNA"/>
</dbReference>
<keyword evidence="8" id="KW-1185">Reference proteome</keyword>
<keyword evidence="4" id="KW-0472">Membrane</keyword>
<name>A0ABV7JCL8_9GAMM</name>
<evidence type="ECO:0000256" key="1">
    <source>
        <dbReference type="ARBA" id="ARBA00004442"/>
    </source>
</evidence>